<protein>
    <submittedName>
        <fullName evidence="1">Uncharacterized protein</fullName>
    </submittedName>
</protein>
<gene>
    <name evidence="1" type="ORF">FIBSPDRAFT_115277</name>
</gene>
<accession>A0A166D394</accession>
<dbReference type="Proteomes" id="UP000076532">
    <property type="component" value="Unassembled WGS sequence"/>
</dbReference>
<keyword evidence="2" id="KW-1185">Reference proteome</keyword>
<reference evidence="1 2" key="1">
    <citation type="journal article" date="2016" name="Mol. Biol. Evol.">
        <title>Comparative Genomics of Early-Diverging Mushroom-Forming Fungi Provides Insights into the Origins of Lignocellulose Decay Capabilities.</title>
        <authorList>
            <person name="Nagy L.G."/>
            <person name="Riley R."/>
            <person name="Tritt A."/>
            <person name="Adam C."/>
            <person name="Daum C."/>
            <person name="Floudas D."/>
            <person name="Sun H."/>
            <person name="Yadav J.S."/>
            <person name="Pangilinan J."/>
            <person name="Larsson K.H."/>
            <person name="Matsuura K."/>
            <person name="Barry K."/>
            <person name="Labutti K."/>
            <person name="Kuo R."/>
            <person name="Ohm R.A."/>
            <person name="Bhattacharya S.S."/>
            <person name="Shirouzu T."/>
            <person name="Yoshinaga Y."/>
            <person name="Martin F.M."/>
            <person name="Grigoriev I.V."/>
            <person name="Hibbett D.S."/>
        </authorList>
    </citation>
    <scope>NUCLEOTIDE SEQUENCE [LARGE SCALE GENOMIC DNA]</scope>
    <source>
        <strain evidence="1 2">CBS 109695</strain>
    </source>
</reference>
<proteinExistence type="predicted"/>
<evidence type="ECO:0000313" key="1">
    <source>
        <dbReference type="EMBL" id="KZP14268.1"/>
    </source>
</evidence>
<sequence>MRLWHRRGESSLPRMTGVELRGRRLGHGECRYFAELLLQYPFPVDDAVPESCRRFVTRMVQRPTFIRPSRSGRSLMHWTWVSDVISSMMTCCGVES</sequence>
<dbReference type="AlphaFoldDB" id="A0A166D394"/>
<organism evidence="1 2">
    <name type="scientific">Athelia psychrophila</name>
    <dbReference type="NCBI Taxonomy" id="1759441"/>
    <lineage>
        <taxon>Eukaryota</taxon>
        <taxon>Fungi</taxon>
        <taxon>Dikarya</taxon>
        <taxon>Basidiomycota</taxon>
        <taxon>Agaricomycotina</taxon>
        <taxon>Agaricomycetes</taxon>
        <taxon>Agaricomycetidae</taxon>
        <taxon>Atheliales</taxon>
        <taxon>Atheliaceae</taxon>
        <taxon>Athelia</taxon>
    </lineage>
</organism>
<evidence type="ECO:0000313" key="2">
    <source>
        <dbReference type="Proteomes" id="UP000076532"/>
    </source>
</evidence>
<dbReference type="EMBL" id="KV417620">
    <property type="protein sequence ID" value="KZP14268.1"/>
    <property type="molecule type" value="Genomic_DNA"/>
</dbReference>
<name>A0A166D394_9AGAM</name>